<evidence type="ECO:0000256" key="1">
    <source>
        <dbReference type="SAM" id="MobiDB-lite"/>
    </source>
</evidence>
<proteinExistence type="predicted"/>
<feature type="compositionally biased region" description="Basic and acidic residues" evidence="1">
    <location>
        <begin position="1"/>
        <end position="18"/>
    </location>
</feature>
<reference evidence="2 3" key="1">
    <citation type="submission" date="2020-09" db="EMBL/GenBank/DDBJ databases">
        <title>De no assembly of potato wild relative species, Solanum commersonii.</title>
        <authorList>
            <person name="Cho K."/>
        </authorList>
    </citation>
    <scope>NUCLEOTIDE SEQUENCE [LARGE SCALE GENOMIC DNA]</scope>
    <source>
        <strain evidence="2">LZ3.2</strain>
        <tissue evidence="2">Leaf</tissue>
    </source>
</reference>
<accession>A0A9J5YKY9</accession>
<dbReference type="AlphaFoldDB" id="A0A9J5YKY9"/>
<feature type="region of interest" description="Disordered" evidence="1">
    <location>
        <begin position="1"/>
        <end position="51"/>
    </location>
</feature>
<gene>
    <name evidence="2" type="ORF">H5410_032031</name>
</gene>
<sequence length="302" mass="33571">MTSKSQRNEEGEQEVRRDTAKKRDKSRVRESSSNPPVCGRNLGEEGEVSDTSQLDEKILGVEAGLSALNRRLVVFENNFTSLETVALEGLDEVKSNLEELEEVNREGLTNLELKLTEALSSLHREFETLKRQVDETATAGVAGPVTVRETRIEAPKPKEFRGERSAQDVENFLWQMDAYFEHVWGGTIEQNVLPKGIEVIAAGAGTRQFPTEAAIREAPNQQDMVNHANGNSNRSEMESTDVFEPVNQERNMYNQYKHMMDKPGPSSASTSHSRGGIDMVNMAGTVSNPHTWSVPIINGAEK</sequence>
<keyword evidence="3" id="KW-1185">Reference proteome</keyword>
<protein>
    <submittedName>
        <fullName evidence="2">Uncharacterized protein</fullName>
    </submittedName>
</protein>
<dbReference type="Proteomes" id="UP000824120">
    <property type="component" value="Chromosome 6"/>
</dbReference>
<feature type="non-terminal residue" evidence="2">
    <location>
        <position position="302"/>
    </location>
</feature>
<organism evidence="2 3">
    <name type="scientific">Solanum commersonii</name>
    <name type="common">Commerson's wild potato</name>
    <name type="synonym">Commerson's nightshade</name>
    <dbReference type="NCBI Taxonomy" id="4109"/>
    <lineage>
        <taxon>Eukaryota</taxon>
        <taxon>Viridiplantae</taxon>
        <taxon>Streptophyta</taxon>
        <taxon>Embryophyta</taxon>
        <taxon>Tracheophyta</taxon>
        <taxon>Spermatophyta</taxon>
        <taxon>Magnoliopsida</taxon>
        <taxon>eudicotyledons</taxon>
        <taxon>Gunneridae</taxon>
        <taxon>Pentapetalae</taxon>
        <taxon>asterids</taxon>
        <taxon>lamiids</taxon>
        <taxon>Solanales</taxon>
        <taxon>Solanaceae</taxon>
        <taxon>Solanoideae</taxon>
        <taxon>Solaneae</taxon>
        <taxon>Solanum</taxon>
    </lineage>
</organism>
<evidence type="ECO:0000313" key="3">
    <source>
        <dbReference type="Proteomes" id="UP000824120"/>
    </source>
</evidence>
<dbReference type="EMBL" id="JACXVP010000006">
    <property type="protein sequence ID" value="KAG5600661.1"/>
    <property type="molecule type" value="Genomic_DNA"/>
</dbReference>
<evidence type="ECO:0000313" key="2">
    <source>
        <dbReference type="EMBL" id="KAG5600661.1"/>
    </source>
</evidence>
<comment type="caution">
    <text evidence="2">The sequence shown here is derived from an EMBL/GenBank/DDBJ whole genome shotgun (WGS) entry which is preliminary data.</text>
</comment>
<name>A0A9J5YKY9_SOLCO</name>
<dbReference type="OrthoDB" id="1000653at2759"/>